<evidence type="ECO:0000313" key="6">
    <source>
        <dbReference type="Proteomes" id="UP000001299"/>
    </source>
</evidence>
<reference evidence="5 6" key="1">
    <citation type="journal article" date="2010" name="PLoS ONE">
        <title>The glycobiome of the rumen bacterium Butyrivibrio proteoclasticus B316(T) highlights adaptation to a polysaccharide-rich environment.</title>
        <authorList>
            <person name="Kelly W.J."/>
            <person name="Leahy S.C."/>
            <person name="Altermann E."/>
            <person name="Yeoman C.J."/>
            <person name="Dunne J.C."/>
            <person name="Kong Z."/>
            <person name="Pacheco D.M."/>
            <person name="Li D."/>
            <person name="Noel S.J."/>
            <person name="Moon C.D."/>
            <person name="Cookson A.L."/>
            <person name="Attwood G.T."/>
        </authorList>
    </citation>
    <scope>NUCLEOTIDE SEQUENCE [LARGE SCALE GENOMIC DNA]</scope>
    <source>
        <strain evidence="6">ATCC 51982 / DSM 14932 / B316</strain>
    </source>
</reference>
<dbReference type="PANTHER" id="PTHR24104:SF25">
    <property type="entry name" value="PROTEIN LIN-41"/>
    <property type="match status" value="1"/>
</dbReference>
<keyword evidence="6" id="KW-1185">Reference proteome</keyword>
<dbReference type="Proteomes" id="UP000001299">
    <property type="component" value="Chromosome 1"/>
</dbReference>
<feature type="transmembrane region" description="Helical" evidence="3">
    <location>
        <begin position="467"/>
        <end position="485"/>
    </location>
</feature>
<protein>
    <submittedName>
        <fullName evidence="5">NHL repeat-containing protein</fullName>
    </submittedName>
</protein>
<dbReference type="KEGG" id="bpb:bpr_I0308"/>
<accession>E0RYH5</accession>
<evidence type="ECO:0000256" key="2">
    <source>
        <dbReference type="PROSITE-ProRule" id="PRU00504"/>
    </source>
</evidence>
<dbReference type="eggNOG" id="COG3391">
    <property type="taxonomic scope" value="Bacteria"/>
</dbReference>
<proteinExistence type="predicted"/>
<dbReference type="Pfam" id="PF01436">
    <property type="entry name" value="NHL"/>
    <property type="match status" value="1"/>
</dbReference>
<dbReference type="EMBL" id="CP001810">
    <property type="protein sequence ID" value="ADL33056.1"/>
    <property type="molecule type" value="Genomic_DNA"/>
</dbReference>
<dbReference type="STRING" id="515622.bpr_I0308"/>
<keyword evidence="3" id="KW-1133">Transmembrane helix</keyword>
<dbReference type="SUPFAM" id="SSF48452">
    <property type="entry name" value="TPR-like"/>
    <property type="match status" value="1"/>
</dbReference>
<sequence length="507" mass="57462">MHMRKKNFFLRTGMAILAIASAFLQPLQVKANTNEGSYTYNYDYWGDYMDSADFYNSCKVFTSTELGLDTKLKNPQGLFANGNTLYLCDSGNNRIIELNRVSPEQMEVVRIIDSIKGANPSTLNNPTDVSISEDGNIFIADNGNARIIKADKDLNYIMDFVKPTDNTLDPKLVFQPTKLAVDTAERVYCIATGINKGLIKYENDGTFSGFVGATPVSFDWTDYIWKKLASQEQRAKMESFVPTEYENIFMDYEGFIYATKARTEDQAHDDENAVRKLNLLGSDILVSNGDWSVGGDLYLGSGGGYEGPSILTDVTVMDNDIYVCLDRNRGRLFGYDDQGRMVFAFGGNGNMDGYFRRPSAIDHVGHELYVVDSLDCSITAFVPTQFGELVYKAIEDFDKGKYEESGEAWQEVMNQNGNYDLAYIGIGRSLLRQEQYEEAMKYFELKYDAENYSKAYKQYRKIWVEEHIFWIVLVILLLFLVPLSIGKVKAIRHEIDTADIFVLEKKG</sequence>
<dbReference type="HOGENOM" id="CLU_024978_0_0_9"/>
<keyword evidence="3" id="KW-0812">Transmembrane</keyword>
<evidence type="ECO:0000256" key="1">
    <source>
        <dbReference type="ARBA" id="ARBA00022737"/>
    </source>
</evidence>
<gene>
    <name evidence="5" type="ordered locus">bpr_I0308</name>
</gene>
<evidence type="ECO:0000256" key="4">
    <source>
        <dbReference type="SAM" id="SignalP"/>
    </source>
</evidence>
<feature type="signal peptide" evidence="4">
    <location>
        <begin position="1"/>
        <end position="31"/>
    </location>
</feature>
<organism evidence="5 6">
    <name type="scientific">Butyrivibrio proteoclasticus (strain ATCC 51982 / DSM 14932 / B316)</name>
    <name type="common">Clostridium proteoclasticum</name>
    <dbReference type="NCBI Taxonomy" id="515622"/>
    <lineage>
        <taxon>Bacteria</taxon>
        <taxon>Bacillati</taxon>
        <taxon>Bacillota</taxon>
        <taxon>Clostridia</taxon>
        <taxon>Lachnospirales</taxon>
        <taxon>Lachnospiraceae</taxon>
        <taxon>Butyrivibrio</taxon>
    </lineage>
</organism>
<feature type="chain" id="PRO_5003139826" evidence="4">
    <location>
        <begin position="32"/>
        <end position="507"/>
    </location>
</feature>
<dbReference type="InterPro" id="IPR050952">
    <property type="entry name" value="TRIM-NHL_E3_ligases"/>
</dbReference>
<dbReference type="InterPro" id="IPR001258">
    <property type="entry name" value="NHL_repeat"/>
</dbReference>
<dbReference type="PANTHER" id="PTHR24104">
    <property type="entry name" value="E3 UBIQUITIN-PROTEIN LIGASE NHLRC1-RELATED"/>
    <property type="match status" value="1"/>
</dbReference>
<keyword evidence="4" id="KW-0732">Signal</keyword>
<dbReference type="PROSITE" id="PS51125">
    <property type="entry name" value="NHL"/>
    <property type="match status" value="1"/>
</dbReference>
<dbReference type="GO" id="GO:0008270">
    <property type="term" value="F:zinc ion binding"/>
    <property type="evidence" value="ECO:0007669"/>
    <property type="project" value="UniProtKB-KW"/>
</dbReference>
<dbReference type="InterPro" id="IPR011042">
    <property type="entry name" value="6-blade_b-propeller_TolB-like"/>
</dbReference>
<dbReference type="eggNOG" id="COG0457">
    <property type="taxonomic scope" value="Bacteria"/>
</dbReference>
<keyword evidence="3" id="KW-0472">Membrane</keyword>
<feature type="repeat" description="NHL" evidence="2">
    <location>
        <begin position="114"/>
        <end position="153"/>
    </location>
</feature>
<name>E0RYH5_BUTPB</name>
<dbReference type="Gene3D" id="1.25.40.10">
    <property type="entry name" value="Tetratricopeptide repeat domain"/>
    <property type="match status" value="1"/>
</dbReference>
<dbReference type="SUPFAM" id="SSF101898">
    <property type="entry name" value="NHL repeat"/>
    <property type="match status" value="1"/>
</dbReference>
<evidence type="ECO:0000313" key="5">
    <source>
        <dbReference type="EMBL" id="ADL33056.1"/>
    </source>
</evidence>
<dbReference type="InterPro" id="IPR011990">
    <property type="entry name" value="TPR-like_helical_dom_sf"/>
</dbReference>
<keyword evidence="1" id="KW-0677">Repeat</keyword>
<dbReference type="Gene3D" id="2.120.10.30">
    <property type="entry name" value="TolB, C-terminal domain"/>
    <property type="match status" value="1"/>
</dbReference>
<dbReference type="AlphaFoldDB" id="E0RYH5"/>
<evidence type="ECO:0000256" key="3">
    <source>
        <dbReference type="SAM" id="Phobius"/>
    </source>
</evidence>